<evidence type="ECO:0000313" key="5">
    <source>
        <dbReference type="EMBL" id="KAK1367495.1"/>
    </source>
</evidence>
<accession>A0AAD8GQL1</accession>
<evidence type="ECO:0000256" key="2">
    <source>
        <dbReference type="ARBA" id="ARBA00022472"/>
    </source>
</evidence>
<dbReference type="InterPro" id="IPR003690">
    <property type="entry name" value="MTERF"/>
</dbReference>
<comment type="caution">
    <text evidence="4">The sequence shown here is derived from an EMBL/GenBank/DDBJ whole genome shotgun (WGS) entry which is preliminary data.</text>
</comment>
<dbReference type="Gene3D" id="1.25.70.10">
    <property type="entry name" value="Transcription termination factor 3, mitochondrial"/>
    <property type="match status" value="1"/>
</dbReference>
<dbReference type="EMBL" id="JAUIZM010000008">
    <property type="protein sequence ID" value="KAK1367495.1"/>
    <property type="molecule type" value="Genomic_DNA"/>
</dbReference>
<comment type="similarity">
    <text evidence="1">Belongs to the mTERF family.</text>
</comment>
<dbReference type="Pfam" id="PF02536">
    <property type="entry name" value="mTERF"/>
    <property type="match status" value="1"/>
</dbReference>
<reference evidence="4" key="2">
    <citation type="submission" date="2023-05" db="EMBL/GenBank/DDBJ databases">
        <authorList>
            <person name="Schelkunov M.I."/>
        </authorList>
    </citation>
    <scope>NUCLEOTIDE SEQUENCE</scope>
    <source>
        <strain evidence="4">Hsosn_3</strain>
        <tissue evidence="4">Leaf</tissue>
    </source>
</reference>
<dbReference type="PANTHER" id="PTHR13068:SF236">
    <property type="entry name" value="OS02G0749800 PROTEIN"/>
    <property type="match status" value="1"/>
</dbReference>
<proteinExistence type="inferred from homology"/>
<dbReference type="FunFam" id="1.25.70.10:FF:000001">
    <property type="entry name" value="Mitochondrial transcription termination factor-like"/>
    <property type="match status" value="1"/>
</dbReference>
<keyword evidence="2" id="KW-0806">Transcription termination</keyword>
<dbReference type="InterPro" id="IPR038538">
    <property type="entry name" value="MTERF_sf"/>
</dbReference>
<evidence type="ECO:0000313" key="4">
    <source>
        <dbReference type="EMBL" id="KAK1352791.1"/>
    </source>
</evidence>
<evidence type="ECO:0000313" key="6">
    <source>
        <dbReference type="Proteomes" id="UP001237642"/>
    </source>
</evidence>
<dbReference type="AlphaFoldDB" id="A0AAD8GQL1"/>
<sequence>MKDSLEFRTQFLKNKCGLSGKALISALKYLTFDSSNTRPDSVLELFRTFGFTQPNITRIISIRPRFLQSYNPVNVFKPKLDFLLSTELTRAEVVAIVTKNPAVLESSLNNHIIPLLKLIKSTTGNSGNAVAILKCSPYVLTDNPKSFLLNANFLRALDVPHSQILKLLKARGGLFGKPHNKFRKSVLKLKDMGFDLDSSYFLNALPPLCIGSDATWESRCMLFRSFGFSNDEILSMFKKLPVIMCFKENHINEKMEFFLKKLQWTPSRLSTNPGVLNYSLEKRTIPRCSVLQVLVLTYSTSESYMISSILAMTDRKFVKEFVSAHKDEVPEVMEAYQGKLKFDEYTFKQKRQFNLQSSGIN</sequence>
<dbReference type="Proteomes" id="UP001237642">
    <property type="component" value="Unassembled WGS sequence"/>
</dbReference>
<dbReference type="SMART" id="SM00733">
    <property type="entry name" value="Mterf"/>
    <property type="match status" value="8"/>
</dbReference>
<keyword evidence="2" id="KW-0805">Transcription regulation</keyword>
<dbReference type="PANTHER" id="PTHR13068">
    <property type="entry name" value="CGI-12 PROTEIN-RELATED"/>
    <property type="match status" value="1"/>
</dbReference>
<gene>
    <name evidence="5" type="ORF">POM88_033587</name>
    <name evidence="4" type="ORF">POM88_052629</name>
</gene>
<keyword evidence="3" id="KW-0809">Transit peptide</keyword>
<keyword evidence="2" id="KW-0804">Transcription</keyword>
<evidence type="ECO:0000256" key="3">
    <source>
        <dbReference type="ARBA" id="ARBA00022946"/>
    </source>
</evidence>
<dbReference type="GO" id="GO:0006353">
    <property type="term" value="P:DNA-templated transcription termination"/>
    <property type="evidence" value="ECO:0007669"/>
    <property type="project" value="UniProtKB-KW"/>
</dbReference>
<evidence type="ECO:0000256" key="1">
    <source>
        <dbReference type="ARBA" id="ARBA00007692"/>
    </source>
</evidence>
<reference evidence="4" key="1">
    <citation type="submission" date="2023-02" db="EMBL/GenBank/DDBJ databases">
        <title>Genome of toxic invasive species Heracleum sosnowskyi carries increased number of genes despite the absence of recent whole-genome duplications.</title>
        <authorList>
            <person name="Schelkunov M."/>
            <person name="Shtratnikova V."/>
            <person name="Makarenko M."/>
            <person name="Klepikova A."/>
            <person name="Omelchenko D."/>
            <person name="Novikova G."/>
            <person name="Obukhova E."/>
            <person name="Bogdanov V."/>
            <person name="Penin A."/>
            <person name="Logacheva M."/>
        </authorList>
    </citation>
    <scope>NUCLEOTIDE SEQUENCE</scope>
    <source>
        <strain evidence="4">Hsosn_3</strain>
        <tissue evidence="4">Leaf</tissue>
    </source>
</reference>
<organism evidence="4 6">
    <name type="scientific">Heracleum sosnowskyi</name>
    <dbReference type="NCBI Taxonomy" id="360622"/>
    <lineage>
        <taxon>Eukaryota</taxon>
        <taxon>Viridiplantae</taxon>
        <taxon>Streptophyta</taxon>
        <taxon>Embryophyta</taxon>
        <taxon>Tracheophyta</taxon>
        <taxon>Spermatophyta</taxon>
        <taxon>Magnoliopsida</taxon>
        <taxon>eudicotyledons</taxon>
        <taxon>Gunneridae</taxon>
        <taxon>Pentapetalae</taxon>
        <taxon>asterids</taxon>
        <taxon>campanulids</taxon>
        <taxon>Apiales</taxon>
        <taxon>Apiaceae</taxon>
        <taxon>Apioideae</taxon>
        <taxon>apioid superclade</taxon>
        <taxon>Tordylieae</taxon>
        <taxon>Tordyliinae</taxon>
        <taxon>Heracleum</taxon>
    </lineage>
</organism>
<dbReference type="EMBL" id="JAUIZM010000014">
    <property type="protein sequence ID" value="KAK1352791.1"/>
    <property type="molecule type" value="Genomic_DNA"/>
</dbReference>
<keyword evidence="6" id="KW-1185">Reference proteome</keyword>
<name>A0AAD8GQL1_9APIA</name>
<dbReference type="GO" id="GO:0003676">
    <property type="term" value="F:nucleic acid binding"/>
    <property type="evidence" value="ECO:0007669"/>
    <property type="project" value="InterPro"/>
</dbReference>
<protein>
    <submittedName>
        <fullName evidence="4">Uncharacterized protein</fullName>
    </submittedName>
</protein>